<keyword evidence="2" id="KW-1185">Reference proteome</keyword>
<proteinExistence type="predicted"/>
<accession>A0A286UL02</accession>
<dbReference type="Proteomes" id="UP000217199">
    <property type="component" value="Unassembled WGS sequence"/>
</dbReference>
<dbReference type="EMBL" id="NBII01000004">
    <property type="protein sequence ID" value="PAV20174.1"/>
    <property type="molecule type" value="Genomic_DNA"/>
</dbReference>
<reference evidence="1 2" key="1">
    <citation type="journal article" date="2017" name="Mol. Ecol.">
        <title>Comparative and population genomic landscape of Phellinus noxius: A hypervariable fungus causing root rot in trees.</title>
        <authorList>
            <person name="Chung C.L."/>
            <person name="Lee T.J."/>
            <person name="Akiba M."/>
            <person name="Lee H.H."/>
            <person name="Kuo T.H."/>
            <person name="Liu D."/>
            <person name="Ke H.M."/>
            <person name="Yokoi T."/>
            <person name="Roa M.B."/>
            <person name="Lu M.J."/>
            <person name="Chang Y.Y."/>
            <person name="Ann P.J."/>
            <person name="Tsai J.N."/>
            <person name="Chen C.Y."/>
            <person name="Tzean S.S."/>
            <person name="Ota Y."/>
            <person name="Hattori T."/>
            <person name="Sahashi N."/>
            <person name="Liou R.F."/>
            <person name="Kikuchi T."/>
            <person name="Tsai I.J."/>
        </authorList>
    </citation>
    <scope>NUCLEOTIDE SEQUENCE [LARGE SCALE GENOMIC DNA]</scope>
    <source>
        <strain evidence="1 2">FFPRI411160</strain>
    </source>
</reference>
<sequence>MRITGKLSLAQPYNFLGSSGLYCVCHNSVTEYRDSIGADEKFDFWARAQETSPQRLIHLYWLETSLKLEDLEEKHNCTFQYLQRY</sequence>
<dbReference type="InParanoid" id="A0A286UL02"/>
<evidence type="ECO:0000313" key="2">
    <source>
        <dbReference type="Proteomes" id="UP000217199"/>
    </source>
</evidence>
<name>A0A286UL02_9AGAM</name>
<protein>
    <submittedName>
        <fullName evidence="1">Uncharacterized protein</fullName>
    </submittedName>
</protein>
<comment type="caution">
    <text evidence="1">The sequence shown here is derived from an EMBL/GenBank/DDBJ whole genome shotgun (WGS) entry which is preliminary data.</text>
</comment>
<gene>
    <name evidence="1" type="ORF">PNOK_0510800</name>
</gene>
<organism evidence="1 2">
    <name type="scientific">Pyrrhoderma noxium</name>
    <dbReference type="NCBI Taxonomy" id="2282107"/>
    <lineage>
        <taxon>Eukaryota</taxon>
        <taxon>Fungi</taxon>
        <taxon>Dikarya</taxon>
        <taxon>Basidiomycota</taxon>
        <taxon>Agaricomycotina</taxon>
        <taxon>Agaricomycetes</taxon>
        <taxon>Hymenochaetales</taxon>
        <taxon>Hymenochaetaceae</taxon>
        <taxon>Pyrrhoderma</taxon>
    </lineage>
</organism>
<evidence type="ECO:0000313" key="1">
    <source>
        <dbReference type="EMBL" id="PAV20174.1"/>
    </source>
</evidence>
<dbReference type="AlphaFoldDB" id="A0A286UL02"/>